<name>A0ABV3FVI8_9NOCA</name>
<evidence type="ECO:0000313" key="1">
    <source>
        <dbReference type="EMBL" id="MEV0709446.1"/>
    </source>
</evidence>
<dbReference type="Proteomes" id="UP001551695">
    <property type="component" value="Unassembled WGS sequence"/>
</dbReference>
<reference evidence="1 2" key="1">
    <citation type="submission" date="2024-06" db="EMBL/GenBank/DDBJ databases">
        <title>The Natural Products Discovery Center: Release of the First 8490 Sequenced Strains for Exploring Actinobacteria Biosynthetic Diversity.</title>
        <authorList>
            <person name="Kalkreuter E."/>
            <person name="Kautsar S.A."/>
            <person name="Yang D."/>
            <person name="Bader C.D."/>
            <person name="Teijaro C.N."/>
            <person name="Fluegel L."/>
            <person name="Davis C.M."/>
            <person name="Simpson J.R."/>
            <person name="Lauterbach L."/>
            <person name="Steele A.D."/>
            <person name="Gui C."/>
            <person name="Meng S."/>
            <person name="Li G."/>
            <person name="Viehrig K."/>
            <person name="Ye F."/>
            <person name="Su P."/>
            <person name="Kiefer A.F."/>
            <person name="Nichols A."/>
            <person name="Cepeda A.J."/>
            <person name="Yan W."/>
            <person name="Fan B."/>
            <person name="Jiang Y."/>
            <person name="Adhikari A."/>
            <person name="Zheng C.-J."/>
            <person name="Schuster L."/>
            <person name="Cowan T.M."/>
            <person name="Smanski M.J."/>
            <person name="Chevrette M.G."/>
            <person name="De Carvalho L.P.S."/>
            <person name="Shen B."/>
        </authorList>
    </citation>
    <scope>NUCLEOTIDE SEQUENCE [LARGE SCALE GENOMIC DNA]</scope>
    <source>
        <strain evidence="1 2">NPDC050403</strain>
    </source>
</reference>
<dbReference type="EMBL" id="JBFAKC010000007">
    <property type="protein sequence ID" value="MEV0709446.1"/>
    <property type="molecule type" value="Genomic_DNA"/>
</dbReference>
<accession>A0ABV3FVI8</accession>
<proteinExistence type="predicted"/>
<comment type="caution">
    <text evidence="1">The sequence shown here is derived from an EMBL/GenBank/DDBJ whole genome shotgun (WGS) entry which is preliminary data.</text>
</comment>
<organism evidence="1 2">
    <name type="scientific">Nocardia aurea</name>
    <dbReference type="NCBI Taxonomy" id="2144174"/>
    <lineage>
        <taxon>Bacteria</taxon>
        <taxon>Bacillati</taxon>
        <taxon>Actinomycetota</taxon>
        <taxon>Actinomycetes</taxon>
        <taxon>Mycobacteriales</taxon>
        <taxon>Nocardiaceae</taxon>
        <taxon>Nocardia</taxon>
    </lineage>
</organism>
<sequence length="58" mass="6272">MSGIEECTPAEQLLASIARAGYASVDEFIARLRADPFADTMELPAVTEFWAVPARQAS</sequence>
<dbReference type="RefSeq" id="WP_157978361.1">
    <property type="nucleotide sequence ID" value="NZ_JBEXKW010000034.1"/>
</dbReference>
<gene>
    <name evidence="1" type="ORF">AB0I48_17945</name>
</gene>
<keyword evidence="2" id="KW-1185">Reference proteome</keyword>
<protein>
    <submittedName>
        <fullName evidence="1">Uncharacterized protein</fullName>
    </submittedName>
</protein>
<evidence type="ECO:0000313" key="2">
    <source>
        <dbReference type="Proteomes" id="UP001551695"/>
    </source>
</evidence>